<feature type="region of interest" description="Disordered" evidence="1">
    <location>
        <begin position="137"/>
        <end position="169"/>
    </location>
</feature>
<name>A0ABY6A6P2_9GAMM</name>
<feature type="region of interest" description="Disordered" evidence="1">
    <location>
        <begin position="73"/>
        <end position="115"/>
    </location>
</feature>
<sequence>MSATAQFVSLQLDLPWSVNEENNQRFIRQVKRLAVVLLVLFIAVPFLPTWDVHFSDIEQPPVVRTKVMLEPPKMPEQSKPVQEVVPPPPKPKPKPQEAVTAADRPQPKAGGKAPAQALQALSSLNTMKTKVDVSKLQNKNLSEKGGQAKANNRSSLGQENLNSSGGLKNADMDMQVKGTALAQHQGTAIDSPIAYLDLPDEGGSYSEGARGRRDMESIRRTIENTKGSVYALYAKALRQHPDLSGKFVFELVVEPDGTVSRLKLISSDLRMPDLEQKMLAKVSGINFGQEKVAPTKVQYTFVLIPS</sequence>
<dbReference type="InterPro" id="IPR049806">
    <property type="entry name" value="MasK-like_C"/>
</dbReference>
<proteinExistence type="predicted"/>
<reference evidence="4" key="1">
    <citation type="submission" date="2020-06" db="EMBL/GenBank/DDBJ databases">
        <title>Thalassolituus marinus alknpb1M-1, a hydrocarbon-degrading bacterium isolated from the deep-sea overlying water using an in-situ strategy from the South China Sea basin.</title>
        <authorList>
            <person name="Dong C."/>
            <person name="Chen Y."/>
            <person name="Shao Z."/>
        </authorList>
    </citation>
    <scope>NUCLEOTIDE SEQUENCE [LARGE SCALE GENOMIC DNA]</scope>
    <source>
        <strain evidence="4">alknpb1M-1</strain>
    </source>
</reference>
<organism evidence="3 4">
    <name type="scientific">Thalassolituus hydrocarboniclasticus</name>
    <dbReference type="NCBI Taxonomy" id="2742796"/>
    <lineage>
        <taxon>Bacteria</taxon>
        <taxon>Pseudomonadati</taxon>
        <taxon>Pseudomonadota</taxon>
        <taxon>Gammaproteobacteria</taxon>
        <taxon>Oceanospirillales</taxon>
        <taxon>Oceanospirillaceae</taxon>
        <taxon>Thalassolituus</taxon>
    </lineage>
</organism>
<dbReference type="EMBL" id="CP054475">
    <property type="protein sequence ID" value="UXD86352.1"/>
    <property type="molecule type" value="Genomic_DNA"/>
</dbReference>
<gene>
    <name evidence="3" type="ORF">HUF19_02315</name>
</gene>
<feature type="compositionally biased region" description="Polar residues" evidence="1">
    <location>
        <begin position="149"/>
        <end position="166"/>
    </location>
</feature>
<dbReference type="Proteomes" id="UP001065322">
    <property type="component" value="Chromosome"/>
</dbReference>
<keyword evidence="2" id="KW-1133">Transmembrane helix</keyword>
<keyword evidence="4" id="KW-1185">Reference proteome</keyword>
<feature type="transmembrane region" description="Helical" evidence="2">
    <location>
        <begin position="33"/>
        <end position="50"/>
    </location>
</feature>
<feature type="compositionally biased region" description="Low complexity" evidence="1">
    <location>
        <begin position="75"/>
        <end position="84"/>
    </location>
</feature>
<evidence type="ECO:0000313" key="4">
    <source>
        <dbReference type="Proteomes" id="UP001065322"/>
    </source>
</evidence>
<evidence type="ECO:0000256" key="1">
    <source>
        <dbReference type="SAM" id="MobiDB-lite"/>
    </source>
</evidence>
<accession>A0ABY6A6P2</accession>
<keyword evidence="2" id="KW-0812">Transmembrane</keyword>
<evidence type="ECO:0000313" key="3">
    <source>
        <dbReference type="EMBL" id="UXD86352.1"/>
    </source>
</evidence>
<evidence type="ECO:0000256" key="2">
    <source>
        <dbReference type="SAM" id="Phobius"/>
    </source>
</evidence>
<dbReference type="RefSeq" id="WP_260998317.1">
    <property type="nucleotide sequence ID" value="NZ_CP054475.1"/>
</dbReference>
<keyword evidence="2" id="KW-0472">Membrane</keyword>
<protein>
    <submittedName>
        <fullName evidence="3">AgmX/PglI C-terminal domain-containing protein</fullName>
    </submittedName>
</protein>
<dbReference type="NCBIfam" id="NF033768">
    <property type="entry name" value="myxo_SS_tail"/>
    <property type="match status" value="1"/>
</dbReference>